<dbReference type="Proteomes" id="UP001527099">
    <property type="component" value="Unassembled WGS sequence"/>
</dbReference>
<protein>
    <submittedName>
        <fullName evidence="3">Uncharacterized protein</fullName>
    </submittedName>
</protein>
<feature type="transmembrane region" description="Helical" evidence="2">
    <location>
        <begin position="7"/>
        <end position="29"/>
    </location>
</feature>
<evidence type="ECO:0000256" key="2">
    <source>
        <dbReference type="SAM" id="Phobius"/>
    </source>
</evidence>
<keyword evidence="2" id="KW-0472">Membrane</keyword>
<reference evidence="3 4" key="1">
    <citation type="submission" date="2022-05" db="EMBL/GenBank/DDBJ databases">
        <title>Genome Sequencing of Bee-Associated Microbes.</title>
        <authorList>
            <person name="Dunlap C."/>
        </authorList>
    </citation>
    <scope>NUCLEOTIDE SEQUENCE [LARGE SCALE GENOMIC DNA]</scope>
    <source>
        <strain evidence="3 4">NRRL B-14421</strain>
    </source>
</reference>
<gene>
    <name evidence="3" type="ORF">M5X19_06150</name>
</gene>
<feature type="compositionally biased region" description="Polar residues" evidence="1">
    <location>
        <begin position="81"/>
        <end position="90"/>
    </location>
</feature>
<evidence type="ECO:0000313" key="4">
    <source>
        <dbReference type="Proteomes" id="UP001527099"/>
    </source>
</evidence>
<dbReference type="RefSeq" id="WP_268614040.1">
    <property type="nucleotide sequence ID" value="NZ_JAMDMX010000014.1"/>
</dbReference>
<dbReference type="EMBL" id="JAMDMX010000014">
    <property type="protein sequence ID" value="MCY9692494.1"/>
    <property type="molecule type" value="Genomic_DNA"/>
</dbReference>
<feature type="compositionally biased region" description="Polar residues" evidence="1">
    <location>
        <begin position="49"/>
        <end position="73"/>
    </location>
</feature>
<comment type="caution">
    <text evidence="3">The sequence shown here is derived from an EMBL/GenBank/DDBJ whole genome shotgun (WGS) entry which is preliminary data.</text>
</comment>
<feature type="region of interest" description="Disordered" evidence="1">
    <location>
        <begin position="44"/>
        <end position="90"/>
    </location>
</feature>
<keyword evidence="2" id="KW-1133">Transmembrane helix</keyword>
<evidence type="ECO:0000256" key="1">
    <source>
        <dbReference type="SAM" id="MobiDB-lite"/>
    </source>
</evidence>
<organism evidence="3 4">
    <name type="scientific">Paenibacillus alginolyticus</name>
    <dbReference type="NCBI Taxonomy" id="59839"/>
    <lineage>
        <taxon>Bacteria</taxon>
        <taxon>Bacillati</taxon>
        <taxon>Bacillota</taxon>
        <taxon>Bacilli</taxon>
        <taxon>Bacillales</taxon>
        <taxon>Paenibacillaceae</taxon>
        <taxon>Paenibacillus</taxon>
    </lineage>
</organism>
<accession>A0ABT4G8J3</accession>
<name>A0ABT4G8J3_9BACL</name>
<keyword evidence="4" id="KW-1185">Reference proteome</keyword>
<sequence length="238" mass="26189">MLRSVQLSMYIIGVCCLIGAGSVEVLGTVHQTASDKEITPIASLKPYDSSLSPTQTQPASPIQSQTPTQTPIATPSPKPVGTQTPPTVSVNQVPSKAVTNLDQPTKEPVKPVSTPTIAVKQSDESLVNYQADKEKWESYKNAMLEQLKSFSDKEPVNLNTSVKTFSSEWDLKLLQLSASTKPKVENDSFDLFGKKMELQSSVTKVKNDIGRLQSLNVQLNTFAEIRRYLQILHPFLRS</sequence>
<keyword evidence="2" id="KW-0812">Transmembrane</keyword>
<evidence type="ECO:0000313" key="3">
    <source>
        <dbReference type="EMBL" id="MCY9692494.1"/>
    </source>
</evidence>
<proteinExistence type="predicted"/>